<feature type="transmembrane region" description="Helical" evidence="1">
    <location>
        <begin position="257"/>
        <end position="276"/>
    </location>
</feature>
<feature type="transmembrane region" description="Helical" evidence="1">
    <location>
        <begin position="283"/>
        <end position="301"/>
    </location>
</feature>
<feature type="transmembrane region" description="Helical" evidence="1">
    <location>
        <begin position="63"/>
        <end position="84"/>
    </location>
</feature>
<dbReference type="EMBL" id="AP024086">
    <property type="protein sequence ID" value="BCL62153.1"/>
    <property type="molecule type" value="Genomic_DNA"/>
</dbReference>
<evidence type="ECO:0000313" key="3">
    <source>
        <dbReference type="Proteomes" id="UP000826725"/>
    </source>
</evidence>
<accession>A0A8D5FN44</accession>
<feature type="transmembrane region" description="Helical" evidence="1">
    <location>
        <begin position="117"/>
        <end position="136"/>
    </location>
</feature>
<evidence type="ECO:0000256" key="1">
    <source>
        <dbReference type="SAM" id="Phobius"/>
    </source>
</evidence>
<feature type="transmembrane region" description="Helical" evidence="1">
    <location>
        <begin position="91"/>
        <end position="111"/>
    </location>
</feature>
<feature type="transmembrane region" description="Helical" evidence="1">
    <location>
        <begin position="30"/>
        <end position="51"/>
    </location>
</feature>
<dbReference type="KEGG" id="dbk:DGMP_28460"/>
<proteinExistence type="predicted"/>
<keyword evidence="1" id="KW-0812">Transmembrane</keyword>
<evidence type="ECO:0000313" key="2">
    <source>
        <dbReference type="EMBL" id="BCL62153.1"/>
    </source>
</evidence>
<gene>
    <name evidence="2" type="ORF">DGMP_28460</name>
</gene>
<organism evidence="2 3">
    <name type="scientific">Desulfomarina profundi</name>
    <dbReference type="NCBI Taxonomy" id="2772557"/>
    <lineage>
        <taxon>Bacteria</taxon>
        <taxon>Pseudomonadati</taxon>
        <taxon>Thermodesulfobacteriota</taxon>
        <taxon>Desulfobulbia</taxon>
        <taxon>Desulfobulbales</taxon>
        <taxon>Desulfobulbaceae</taxon>
        <taxon>Desulfomarina</taxon>
    </lineage>
</organism>
<keyword evidence="1" id="KW-0472">Membrane</keyword>
<dbReference type="Proteomes" id="UP000826725">
    <property type="component" value="Chromosome"/>
</dbReference>
<feature type="transmembrane region" description="Helical" evidence="1">
    <location>
        <begin position="189"/>
        <end position="210"/>
    </location>
</feature>
<feature type="transmembrane region" description="Helical" evidence="1">
    <location>
        <begin position="231"/>
        <end position="251"/>
    </location>
</feature>
<dbReference type="RefSeq" id="WP_228854540.1">
    <property type="nucleotide sequence ID" value="NZ_AP024086.1"/>
</dbReference>
<dbReference type="AlphaFoldDB" id="A0A8D5FN44"/>
<sequence length="302" mass="33414">MTFISILLISISVFAHVLWNLLSKQQNPTGAFFLLATTAAVLCLLPGFWIFREGFIQISPLVWFFVFITGLFQAIYYIGLAAAYRQGDMSLAYPLVRAIPVLLITICNFIFGRGEQIGEAGLAGILIVAFGCLILPMQEFNSLSIRNYLSKCYLFSVFAAIGTCGYTLVDDEALRQLRHTLQHAFSTTQITLFYILLQTFSTWIALLLFVSVSKTERRQLQKVWFQARRQAVMSGIIITSAYGLVLASMAYVSNVSYVAAFRQLSIPLGAVIAIFAFKEPAQIPKLTGISIVFGGLILVALG</sequence>
<feature type="transmembrane region" description="Helical" evidence="1">
    <location>
        <begin position="148"/>
        <end position="169"/>
    </location>
</feature>
<reference evidence="2" key="1">
    <citation type="submission" date="2020-09" db="EMBL/GenBank/DDBJ databases">
        <title>Desulfogranum mesoprofundum gen. nov., sp. nov., a novel mesophilic, sulfate-reducing chemolithoautotroph isolated from a deep-sea hydrothermal vent chimney in the Suiyo Seamount.</title>
        <authorList>
            <person name="Hashimoto Y."/>
            <person name="Nakagawa S."/>
        </authorList>
    </citation>
    <scope>NUCLEOTIDE SEQUENCE</scope>
    <source>
        <strain evidence="2">KT2</strain>
    </source>
</reference>
<feature type="transmembrane region" description="Helical" evidence="1">
    <location>
        <begin position="6"/>
        <end position="23"/>
    </location>
</feature>
<keyword evidence="3" id="KW-1185">Reference proteome</keyword>
<name>A0A8D5FN44_9BACT</name>
<protein>
    <submittedName>
        <fullName evidence="2">DMT transporter permease</fullName>
    </submittedName>
</protein>
<keyword evidence="1" id="KW-1133">Transmembrane helix</keyword>